<feature type="region of interest" description="Disordered" evidence="1">
    <location>
        <begin position="49"/>
        <end position="86"/>
    </location>
</feature>
<sequence>MREPCHSTPTACQRSVGSRTSCPASVFQPRRRAWLLVALAWTGLLSCSEDKSRPANSELRVEQPAVSSTAGGAPESSEAAEETAGLTAGAGTRYRVLAETAYFYDSPRQGKPGGQYLRRGDVLYGAEDENGFIKTQFVNPNGATVTGWLKAEEVGRLAGTTSPARSTRPAVRPAAPPPAPIVEDYETEAPRPPETDALPAPRSGQTAVVRVARSYFYNSPDLVRPRKAHCVQGDKVRLGEEEGEAVYVVFTNWENVTTTGWMRKEALRYNR</sequence>
<accession>A0A4Z0QGS1</accession>
<gene>
    <name evidence="2" type="ORF">E5K02_07140</name>
</gene>
<evidence type="ECO:0008006" key="4">
    <source>
        <dbReference type="Google" id="ProtNLM"/>
    </source>
</evidence>
<feature type="compositionally biased region" description="Polar residues" evidence="1">
    <location>
        <begin position="7"/>
        <end position="21"/>
    </location>
</feature>
<dbReference type="Proteomes" id="UP000298471">
    <property type="component" value="Unassembled WGS sequence"/>
</dbReference>
<proteinExistence type="predicted"/>
<feature type="region of interest" description="Disordered" evidence="1">
    <location>
        <begin position="159"/>
        <end position="204"/>
    </location>
</feature>
<organism evidence="2 3">
    <name type="scientific">Hymenobacter metallicola</name>
    <dbReference type="NCBI Taxonomy" id="2563114"/>
    <lineage>
        <taxon>Bacteria</taxon>
        <taxon>Pseudomonadati</taxon>
        <taxon>Bacteroidota</taxon>
        <taxon>Cytophagia</taxon>
        <taxon>Cytophagales</taxon>
        <taxon>Hymenobacteraceae</taxon>
        <taxon>Hymenobacter</taxon>
    </lineage>
</organism>
<name>A0A4Z0QGS1_9BACT</name>
<dbReference type="RefSeq" id="WP_135393441.1">
    <property type="nucleotide sequence ID" value="NZ_SRMB01000001.1"/>
</dbReference>
<dbReference type="AlphaFoldDB" id="A0A4Z0QGS1"/>
<comment type="caution">
    <text evidence="2">The sequence shown here is derived from an EMBL/GenBank/DDBJ whole genome shotgun (WGS) entry which is preliminary data.</text>
</comment>
<dbReference type="EMBL" id="SRMB01000001">
    <property type="protein sequence ID" value="TGE29220.1"/>
    <property type="molecule type" value="Genomic_DNA"/>
</dbReference>
<feature type="compositionally biased region" description="Low complexity" evidence="1">
    <location>
        <begin position="67"/>
        <end position="86"/>
    </location>
</feature>
<keyword evidence="3" id="KW-1185">Reference proteome</keyword>
<feature type="compositionally biased region" description="Low complexity" evidence="1">
    <location>
        <begin position="163"/>
        <end position="173"/>
    </location>
</feature>
<protein>
    <recommendedName>
        <fullName evidence="4">SH3 domain-containing protein</fullName>
    </recommendedName>
</protein>
<evidence type="ECO:0000313" key="2">
    <source>
        <dbReference type="EMBL" id="TGE29220.1"/>
    </source>
</evidence>
<feature type="region of interest" description="Disordered" evidence="1">
    <location>
        <begin position="1"/>
        <end position="21"/>
    </location>
</feature>
<evidence type="ECO:0000256" key="1">
    <source>
        <dbReference type="SAM" id="MobiDB-lite"/>
    </source>
</evidence>
<reference evidence="2 3" key="1">
    <citation type="submission" date="2019-04" db="EMBL/GenBank/DDBJ databases">
        <authorList>
            <person name="Feng G."/>
            <person name="Zhang J."/>
            <person name="Zhu H."/>
        </authorList>
    </citation>
    <scope>NUCLEOTIDE SEQUENCE [LARGE SCALE GENOMIC DNA]</scope>
    <source>
        <strain evidence="2 3">9PBR-1</strain>
    </source>
</reference>
<dbReference type="OrthoDB" id="9813021at2"/>
<evidence type="ECO:0000313" key="3">
    <source>
        <dbReference type="Proteomes" id="UP000298471"/>
    </source>
</evidence>